<evidence type="ECO:0000313" key="2">
    <source>
        <dbReference type="Proteomes" id="UP001151760"/>
    </source>
</evidence>
<proteinExistence type="predicted"/>
<reference evidence="1" key="2">
    <citation type="submission" date="2022-01" db="EMBL/GenBank/DDBJ databases">
        <authorList>
            <person name="Yamashiro T."/>
            <person name="Shiraishi A."/>
            <person name="Satake H."/>
            <person name="Nakayama K."/>
        </authorList>
    </citation>
    <scope>NUCLEOTIDE SEQUENCE</scope>
</reference>
<organism evidence="1 2">
    <name type="scientific">Tanacetum coccineum</name>
    <dbReference type="NCBI Taxonomy" id="301880"/>
    <lineage>
        <taxon>Eukaryota</taxon>
        <taxon>Viridiplantae</taxon>
        <taxon>Streptophyta</taxon>
        <taxon>Embryophyta</taxon>
        <taxon>Tracheophyta</taxon>
        <taxon>Spermatophyta</taxon>
        <taxon>Magnoliopsida</taxon>
        <taxon>eudicotyledons</taxon>
        <taxon>Gunneridae</taxon>
        <taxon>Pentapetalae</taxon>
        <taxon>asterids</taxon>
        <taxon>campanulids</taxon>
        <taxon>Asterales</taxon>
        <taxon>Asteraceae</taxon>
        <taxon>Asteroideae</taxon>
        <taxon>Anthemideae</taxon>
        <taxon>Anthemidinae</taxon>
        <taxon>Tanacetum</taxon>
    </lineage>
</organism>
<comment type="caution">
    <text evidence="1">The sequence shown here is derived from an EMBL/GenBank/DDBJ whole genome shotgun (WGS) entry which is preliminary data.</text>
</comment>
<evidence type="ECO:0000313" key="1">
    <source>
        <dbReference type="EMBL" id="GJS57676.1"/>
    </source>
</evidence>
<dbReference type="Proteomes" id="UP001151760">
    <property type="component" value="Unassembled WGS sequence"/>
</dbReference>
<keyword evidence="2" id="KW-1185">Reference proteome</keyword>
<reference evidence="1" key="1">
    <citation type="journal article" date="2022" name="Int. J. Mol. Sci.">
        <title>Draft Genome of Tanacetum Coccineum: Genomic Comparison of Closely Related Tanacetum-Family Plants.</title>
        <authorList>
            <person name="Yamashiro T."/>
            <person name="Shiraishi A."/>
            <person name="Nakayama K."/>
            <person name="Satake H."/>
        </authorList>
    </citation>
    <scope>NUCLEOTIDE SEQUENCE</scope>
</reference>
<accession>A0ABQ4WYB5</accession>
<name>A0ABQ4WYB5_9ASTR</name>
<gene>
    <name evidence="1" type="ORF">Tco_0652460</name>
</gene>
<sequence length="76" mass="8827">MDVVGVLGAYYWDDNLITKERGKRCKLAEKSEGGTPTRAQDSLMDIRTGGSPWWWYWLDCKLPNAHTSRPTKKRRQ</sequence>
<dbReference type="EMBL" id="BQNB010009024">
    <property type="protein sequence ID" value="GJS57676.1"/>
    <property type="molecule type" value="Genomic_DNA"/>
</dbReference>
<protein>
    <submittedName>
        <fullName evidence="1">Uncharacterized protein</fullName>
    </submittedName>
</protein>